<dbReference type="PROSITE" id="PS51782">
    <property type="entry name" value="LYSM"/>
    <property type="match status" value="3"/>
</dbReference>
<dbReference type="PANTHER" id="PTHR33734">
    <property type="entry name" value="LYSM DOMAIN-CONTAINING GPI-ANCHORED PROTEIN 2"/>
    <property type="match status" value="1"/>
</dbReference>
<evidence type="ECO:0000313" key="3">
    <source>
        <dbReference type="Proteomes" id="UP000323521"/>
    </source>
</evidence>
<dbReference type="Proteomes" id="UP000323521">
    <property type="component" value="Chromosome"/>
</dbReference>
<evidence type="ECO:0000313" key="2">
    <source>
        <dbReference type="EMBL" id="ATW28101.1"/>
    </source>
</evidence>
<dbReference type="SMART" id="SM00257">
    <property type="entry name" value="LysM"/>
    <property type="match status" value="3"/>
</dbReference>
<accession>A0A3G1L0D0</accession>
<feature type="domain" description="LysM" evidence="1">
    <location>
        <begin position="10"/>
        <end position="55"/>
    </location>
</feature>
<dbReference type="EMBL" id="CP017634">
    <property type="protein sequence ID" value="ATW28101.1"/>
    <property type="molecule type" value="Genomic_DNA"/>
</dbReference>
<dbReference type="AlphaFoldDB" id="A0A3G1L0D0"/>
<name>A0A3G1L0D0_FORW1</name>
<dbReference type="RefSeq" id="WP_214658963.1">
    <property type="nucleotide sequence ID" value="NZ_CP017634.1"/>
</dbReference>
<keyword evidence="3" id="KW-1185">Reference proteome</keyword>
<feature type="domain" description="LysM" evidence="1">
    <location>
        <begin position="130"/>
        <end position="174"/>
    </location>
</feature>
<dbReference type="InterPro" id="IPR018392">
    <property type="entry name" value="LysM"/>
</dbReference>
<dbReference type="InterPro" id="IPR036779">
    <property type="entry name" value="LysM_dom_sf"/>
</dbReference>
<dbReference type="CDD" id="cd00118">
    <property type="entry name" value="LysM"/>
    <property type="match status" value="3"/>
</dbReference>
<dbReference type="Gene3D" id="3.10.350.10">
    <property type="entry name" value="LysM domain"/>
    <property type="match status" value="3"/>
</dbReference>
<evidence type="ECO:0000259" key="1">
    <source>
        <dbReference type="PROSITE" id="PS51782"/>
    </source>
</evidence>
<proteinExistence type="predicted"/>
<dbReference type="KEGG" id="fwa:DCMF_28105"/>
<gene>
    <name evidence="2" type="ORF">DCMF_28105</name>
</gene>
<dbReference type="Pfam" id="PF01476">
    <property type="entry name" value="LysM"/>
    <property type="match status" value="3"/>
</dbReference>
<feature type="domain" description="LysM" evidence="1">
    <location>
        <begin position="71"/>
        <end position="115"/>
    </location>
</feature>
<dbReference type="PANTHER" id="PTHR33734:SF22">
    <property type="entry name" value="MEMBRANE-BOUND LYTIC MUREIN TRANSGLYCOSYLASE D"/>
    <property type="match status" value="1"/>
</dbReference>
<reference evidence="2 3" key="1">
    <citation type="submission" date="2016-10" db="EMBL/GenBank/DDBJ databases">
        <title>Complete Genome Sequence of Peptococcaceae strain DCMF.</title>
        <authorList>
            <person name="Edwards R.J."/>
            <person name="Holland S.I."/>
            <person name="Deshpande N.P."/>
            <person name="Wong Y.K."/>
            <person name="Ertan H."/>
            <person name="Manefield M."/>
            <person name="Russell T.L."/>
            <person name="Lee M.J."/>
        </authorList>
    </citation>
    <scope>NUCLEOTIDE SEQUENCE [LARGE SCALE GENOMIC DNA]</scope>
    <source>
        <strain evidence="2 3">DCMF</strain>
    </source>
</reference>
<protein>
    <recommendedName>
        <fullName evidence="1">LysM domain-containing protein</fullName>
    </recommendedName>
</protein>
<dbReference type="SUPFAM" id="SSF54106">
    <property type="entry name" value="LysM domain"/>
    <property type="match status" value="3"/>
</dbReference>
<sequence>MPIRRPTESISYIIQPGDTLGQIAQRFNISLDGIIEINPEIKDDNRLEVGRVIFIPGIRPPSSKPYTFGLTQYTIRPGDTLWEIAHRNRTNIETILSYNPGLDANSLQVGKIISLPRAAGPALSSPMGFMTYTIRPGDALWRLAELRNTTVKDILRYNPGLNPNYPQVGRMIFLP</sequence>
<organism evidence="2 3">
    <name type="scientific">Formimonas warabiya</name>
    <dbReference type="NCBI Taxonomy" id="1761012"/>
    <lineage>
        <taxon>Bacteria</taxon>
        <taxon>Bacillati</taxon>
        <taxon>Bacillota</taxon>
        <taxon>Clostridia</taxon>
        <taxon>Eubacteriales</taxon>
        <taxon>Peptococcaceae</taxon>
        <taxon>Candidatus Formimonas</taxon>
    </lineage>
</organism>